<dbReference type="EMBL" id="CP035758">
    <property type="protein sequence ID" value="QBD82103.1"/>
    <property type="molecule type" value="Genomic_DNA"/>
</dbReference>
<dbReference type="AlphaFoldDB" id="A0A4P6K2L2"/>
<evidence type="ECO:0000313" key="2">
    <source>
        <dbReference type="EMBL" id="QBD82103.1"/>
    </source>
</evidence>
<keyword evidence="1" id="KW-0472">Membrane</keyword>
<dbReference type="Proteomes" id="UP000290365">
    <property type="component" value="Chromosome"/>
</dbReference>
<evidence type="ECO:0000313" key="3">
    <source>
        <dbReference type="Proteomes" id="UP000290365"/>
    </source>
</evidence>
<sequence>MGKFKRARELIPPWNMPSDPVKAVIWFMGWLLKIAVRFFWVPIIVMVALETYLNWSTAGPMNGVVGGIITLLIGLFVWAVLYILERVWKFFTSVSRIISEVGQLQRSTTSYKPFSRFEDAKSRGKVVEGTIITDLEQERKKRRRE</sequence>
<feature type="transmembrane region" description="Helical" evidence="1">
    <location>
        <begin position="21"/>
        <end position="49"/>
    </location>
</feature>
<feature type="transmembrane region" description="Helical" evidence="1">
    <location>
        <begin position="61"/>
        <end position="84"/>
    </location>
</feature>
<evidence type="ECO:0008006" key="4">
    <source>
        <dbReference type="Google" id="ProtNLM"/>
    </source>
</evidence>
<keyword evidence="3" id="KW-1185">Reference proteome</keyword>
<dbReference type="RefSeq" id="WP_129893172.1">
    <property type="nucleotide sequence ID" value="NZ_CP035758.1"/>
</dbReference>
<evidence type="ECO:0000256" key="1">
    <source>
        <dbReference type="SAM" id="Phobius"/>
    </source>
</evidence>
<name>A0A4P6K2L2_KTERU</name>
<keyword evidence="1" id="KW-1133">Transmembrane helix</keyword>
<reference evidence="2 3" key="1">
    <citation type="submission" date="2019-01" db="EMBL/GenBank/DDBJ databases">
        <title>Ktedonosporobacter rubrisoli SCAWS-G2.</title>
        <authorList>
            <person name="Huang Y."/>
            <person name="Yan B."/>
        </authorList>
    </citation>
    <scope>NUCLEOTIDE SEQUENCE [LARGE SCALE GENOMIC DNA]</scope>
    <source>
        <strain evidence="2 3">SCAWS-G2</strain>
    </source>
</reference>
<gene>
    <name evidence="2" type="ORF">EPA93_41445</name>
</gene>
<dbReference type="OrthoDB" id="163701at2"/>
<accession>A0A4P6K2L2</accession>
<protein>
    <recommendedName>
        <fullName evidence="4">DUF4282 domain-containing protein</fullName>
    </recommendedName>
</protein>
<organism evidence="2 3">
    <name type="scientific">Ktedonosporobacter rubrisoli</name>
    <dbReference type="NCBI Taxonomy" id="2509675"/>
    <lineage>
        <taxon>Bacteria</taxon>
        <taxon>Bacillati</taxon>
        <taxon>Chloroflexota</taxon>
        <taxon>Ktedonobacteria</taxon>
        <taxon>Ktedonobacterales</taxon>
        <taxon>Ktedonosporobacteraceae</taxon>
        <taxon>Ktedonosporobacter</taxon>
    </lineage>
</organism>
<dbReference type="KEGG" id="kbs:EPA93_41445"/>
<keyword evidence="1" id="KW-0812">Transmembrane</keyword>
<proteinExistence type="predicted"/>